<name>A0ACC3N0G5_9PEZI</name>
<accession>A0ACC3N0G5</accession>
<dbReference type="EMBL" id="JAUTXU010000112">
    <property type="protein sequence ID" value="KAK3707239.1"/>
    <property type="molecule type" value="Genomic_DNA"/>
</dbReference>
<organism evidence="1 2">
    <name type="scientific">Vermiconidia calcicola</name>
    <dbReference type="NCBI Taxonomy" id="1690605"/>
    <lineage>
        <taxon>Eukaryota</taxon>
        <taxon>Fungi</taxon>
        <taxon>Dikarya</taxon>
        <taxon>Ascomycota</taxon>
        <taxon>Pezizomycotina</taxon>
        <taxon>Dothideomycetes</taxon>
        <taxon>Dothideomycetidae</taxon>
        <taxon>Mycosphaerellales</taxon>
        <taxon>Extremaceae</taxon>
        <taxon>Vermiconidia</taxon>
    </lineage>
</organism>
<gene>
    <name evidence="1" type="ORF">LTR37_012239</name>
</gene>
<reference evidence="1" key="1">
    <citation type="submission" date="2023-07" db="EMBL/GenBank/DDBJ databases">
        <title>Black Yeasts Isolated from many extreme environments.</title>
        <authorList>
            <person name="Coleine C."/>
            <person name="Stajich J.E."/>
            <person name="Selbmann L."/>
        </authorList>
    </citation>
    <scope>NUCLEOTIDE SEQUENCE</scope>
    <source>
        <strain evidence="1">CCFEE 5714</strain>
    </source>
</reference>
<evidence type="ECO:0000313" key="2">
    <source>
        <dbReference type="Proteomes" id="UP001281147"/>
    </source>
</evidence>
<dbReference type="Proteomes" id="UP001281147">
    <property type="component" value="Unassembled WGS sequence"/>
</dbReference>
<comment type="caution">
    <text evidence="1">The sequence shown here is derived from an EMBL/GenBank/DDBJ whole genome shotgun (WGS) entry which is preliminary data.</text>
</comment>
<keyword evidence="2" id="KW-1185">Reference proteome</keyword>
<proteinExistence type="predicted"/>
<sequence>MATLNGDVLYQMFTLLNTAELLNASLVCQSWHESAQEVIDGTPHLTMTSVHEERLLRLFRRIHFECPLRRRIHRIVVREWQDCDPEGIHGNWPWLDGRYFSVSYRSPQRDYRDAIVLIRKLAQTLRLLRLSSFRWAAIPPIPAPIRTALCEQLHCDVEIATNGNAAATAWRSYTPFFSQSTLAQLWYLPISILVELDVLIPAIDHKLLADLGLYVASRTKLRSLKILACGRRWPGGIENDSDDVRDDPIPRSTDLVRSMAWLSDPMQRMQKTLTLEELELTDLCICDDAGWDLNHTVQGDRLKSLKLSCPRIFEACTSDLWQLETLALGSRTDSKSGRCRTHWQAKHVAASIPRCTGLRLVDLVDRPDISKRIASGPPGPDLESSDV</sequence>
<protein>
    <submittedName>
        <fullName evidence="1">Uncharacterized protein</fullName>
    </submittedName>
</protein>
<evidence type="ECO:0000313" key="1">
    <source>
        <dbReference type="EMBL" id="KAK3707239.1"/>
    </source>
</evidence>